<dbReference type="SUPFAM" id="SSF48726">
    <property type="entry name" value="Immunoglobulin"/>
    <property type="match status" value="2"/>
</dbReference>
<evidence type="ECO:0000259" key="1">
    <source>
        <dbReference type="PROSITE" id="PS50835"/>
    </source>
</evidence>
<organism evidence="2">
    <name type="scientific">Ornithodoros brasiliensis</name>
    <name type="common">Mouro tick</name>
    <dbReference type="NCBI Taxonomy" id="888526"/>
    <lineage>
        <taxon>Eukaryota</taxon>
        <taxon>Metazoa</taxon>
        <taxon>Ecdysozoa</taxon>
        <taxon>Arthropoda</taxon>
        <taxon>Chelicerata</taxon>
        <taxon>Arachnida</taxon>
        <taxon>Acari</taxon>
        <taxon>Parasitiformes</taxon>
        <taxon>Ixodida</taxon>
        <taxon>Ixodoidea</taxon>
        <taxon>Argasidae</taxon>
        <taxon>Ornithodorinae</taxon>
        <taxon>Ornithodoros</taxon>
    </lineage>
</organism>
<dbReference type="PANTHER" id="PTHR45889">
    <property type="entry name" value="IG-LIKE DOMAIN-CONTAINING PROTEIN"/>
    <property type="match status" value="1"/>
</dbReference>
<dbReference type="EMBL" id="GETE01000315">
    <property type="protein sequence ID" value="JAT79169.1"/>
    <property type="molecule type" value="Transcribed_RNA"/>
</dbReference>
<feature type="non-terminal residue" evidence="2">
    <location>
        <position position="1"/>
    </location>
</feature>
<dbReference type="InterPro" id="IPR036179">
    <property type="entry name" value="Ig-like_dom_sf"/>
</dbReference>
<feature type="domain" description="Ig-like" evidence="1">
    <location>
        <begin position="71"/>
        <end position="152"/>
    </location>
</feature>
<protein>
    <submittedName>
        <fullName evidence="2">Basement membrane specific heparan sulfate proteoglycan core</fullName>
    </submittedName>
</protein>
<feature type="domain" description="Ig-like" evidence="1">
    <location>
        <begin position="1"/>
        <end position="65"/>
    </location>
</feature>
<dbReference type="AlphaFoldDB" id="A0A1D2AIZ0"/>
<name>A0A1D2AIZ0_ORNBR</name>
<evidence type="ECO:0000313" key="2">
    <source>
        <dbReference type="EMBL" id="JAT79169.1"/>
    </source>
</evidence>
<sequence>LKCPLTTVPPSTIEWTREWEPLLPHKTRVSRGRLWFGNVQKEDAGRYICVSRSGHGNSLRDYVILHVKDVPRLEVNIKASKGNVHMGDRLDVHCLLTGNTKAPVTWIKLPGQGDFPDNVHVRGPVLSINGVRQENGGVYRCSADGPTGTAVDNYVLIIQDTPRVPPSDVETREAPYGSTVTLDCVSKVKLDGPVTYT</sequence>
<dbReference type="Gene3D" id="2.60.40.10">
    <property type="entry name" value="Immunoglobulins"/>
    <property type="match status" value="2"/>
</dbReference>
<reference evidence="2" key="1">
    <citation type="submission" date="2016-07" db="EMBL/GenBank/DDBJ databases">
        <title>Salivary Glands transcriptome analysis on engorged females of Ornithodoros brasiliensis (Acari:Argasidae).</title>
        <authorList>
            <person name="Simons S.M."/>
            <person name="Carvalho E."/>
            <person name="Junqueira-de-Azevedo I."/>
            <person name="Ho P.L."/>
            <person name="Giovanni D."/>
            <person name="Mendonca R."/>
            <person name="Onofrio V."/>
            <person name="Landulfo G."/>
            <person name="Ramirez D."/>
            <person name="Barros-Battesti D."/>
        </authorList>
    </citation>
    <scope>NUCLEOTIDE SEQUENCE</scope>
    <source>
        <strain evidence="2">Female</strain>
        <tissue evidence="2">Salivary gland</tissue>
    </source>
</reference>
<dbReference type="InterPro" id="IPR003598">
    <property type="entry name" value="Ig_sub2"/>
</dbReference>
<dbReference type="SMART" id="SM00408">
    <property type="entry name" value="IGc2"/>
    <property type="match status" value="2"/>
</dbReference>
<dbReference type="PROSITE" id="PS50835">
    <property type="entry name" value="IG_LIKE"/>
    <property type="match status" value="2"/>
</dbReference>
<dbReference type="InterPro" id="IPR013783">
    <property type="entry name" value="Ig-like_fold"/>
</dbReference>
<dbReference type="InterPro" id="IPR007110">
    <property type="entry name" value="Ig-like_dom"/>
</dbReference>
<dbReference type="SMART" id="SM00409">
    <property type="entry name" value="IG"/>
    <property type="match status" value="2"/>
</dbReference>
<dbReference type="InterPro" id="IPR003599">
    <property type="entry name" value="Ig_sub"/>
</dbReference>
<proteinExistence type="predicted"/>
<accession>A0A1D2AIZ0</accession>
<feature type="non-terminal residue" evidence="2">
    <location>
        <position position="197"/>
    </location>
</feature>
<dbReference type="PANTHER" id="PTHR45889:SF8">
    <property type="entry name" value="IG-LIKE DOMAIN-CONTAINING PROTEIN"/>
    <property type="match status" value="1"/>
</dbReference>
<dbReference type="CDD" id="cd00096">
    <property type="entry name" value="Ig"/>
    <property type="match status" value="1"/>
</dbReference>